<dbReference type="InterPro" id="IPR029058">
    <property type="entry name" value="AB_hydrolase_fold"/>
</dbReference>
<name>A0ABT4ZIZ7_9RHOB</name>
<dbReference type="GO" id="GO:0016787">
    <property type="term" value="F:hydrolase activity"/>
    <property type="evidence" value="ECO:0007669"/>
    <property type="project" value="UniProtKB-KW"/>
</dbReference>
<gene>
    <name evidence="4" type="ORF">PAF17_17465</name>
</gene>
<evidence type="ECO:0000313" key="5">
    <source>
        <dbReference type="Proteomes" id="UP001165641"/>
    </source>
</evidence>
<accession>A0ABT4ZIZ7</accession>
<comment type="caution">
    <text evidence="4">The sequence shown here is derived from an EMBL/GenBank/DDBJ whole genome shotgun (WGS) entry which is preliminary data.</text>
</comment>
<dbReference type="Gene3D" id="3.40.50.1820">
    <property type="entry name" value="alpha/beta hydrolase"/>
    <property type="match status" value="1"/>
</dbReference>
<dbReference type="PANTHER" id="PTHR23024">
    <property type="entry name" value="ARYLACETAMIDE DEACETYLASE"/>
    <property type="match status" value="1"/>
</dbReference>
<reference evidence="4" key="1">
    <citation type="submission" date="2022-12" db="EMBL/GenBank/DDBJ databases">
        <title>Paracoccus onchidii sp. nov., isolated from a marine invertebrate from the South China Sea.</title>
        <authorList>
            <person name="Xu S."/>
            <person name="Liu Z."/>
            <person name="Xu Y."/>
        </authorList>
    </citation>
    <scope>NUCLEOTIDE SEQUENCE</scope>
    <source>
        <strain evidence="4">Z330</strain>
    </source>
</reference>
<dbReference type="InterPro" id="IPR013094">
    <property type="entry name" value="AB_hydrolase_3"/>
</dbReference>
<dbReference type="RefSeq" id="WP_271890385.1">
    <property type="nucleotide sequence ID" value="NZ_JAQBIE010000030.1"/>
</dbReference>
<evidence type="ECO:0000313" key="4">
    <source>
        <dbReference type="EMBL" id="MDB6179283.1"/>
    </source>
</evidence>
<sequence length="272" mass="28663">MIAISQFEREFQSGLDAMEGLAPPDARRAYDALCKGFAPDLPKGMVLSDRLVAGVPVRHHRPAKCGPGKVVFLHGGGFTIGSLDSHQGVAAGLAEAIGREVASVGYRLLPEASYADALEDCRAAIQALNPVAIVGDSAGGRLVIDIAQDMATAPLLGLVYPVVGRPCAETLGADAPLLSRADVLAAWDAIAFDAPDTQPCPATRIEVLAVSRDPLTYPLESAVAQWRRAGADVGYRVAPDMLHGCLHARESLPAMDRAWREFCTAISTQIDG</sequence>
<protein>
    <submittedName>
        <fullName evidence="4">Alpha/beta hydrolase fold domain-containing protein</fullName>
    </submittedName>
</protein>
<evidence type="ECO:0000259" key="3">
    <source>
        <dbReference type="Pfam" id="PF07859"/>
    </source>
</evidence>
<dbReference type="InterPro" id="IPR002168">
    <property type="entry name" value="Lipase_GDXG_HIS_AS"/>
</dbReference>
<dbReference type="EMBL" id="JAQBIE010000030">
    <property type="protein sequence ID" value="MDB6179283.1"/>
    <property type="molecule type" value="Genomic_DNA"/>
</dbReference>
<dbReference type="Proteomes" id="UP001165641">
    <property type="component" value="Unassembled WGS sequence"/>
</dbReference>
<comment type="similarity">
    <text evidence="1">Belongs to the 'GDXG' lipolytic enzyme family.</text>
</comment>
<dbReference type="PANTHER" id="PTHR23024:SF24">
    <property type="entry name" value="ALPHA_BETA HYDROLASE FOLD-3 DOMAIN-CONTAINING PROTEIN"/>
    <property type="match status" value="1"/>
</dbReference>
<evidence type="ECO:0000256" key="1">
    <source>
        <dbReference type="ARBA" id="ARBA00010515"/>
    </source>
</evidence>
<organism evidence="4 5">
    <name type="scientific">Paracoccus onchidii</name>
    <dbReference type="NCBI Taxonomy" id="3017813"/>
    <lineage>
        <taxon>Bacteria</taxon>
        <taxon>Pseudomonadati</taxon>
        <taxon>Pseudomonadota</taxon>
        <taxon>Alphaproteobacteria</taxon>
        <taxon>Rhodobacterales</taxon>
        <taxon>Paracoccaceae</taxon>
        <taxon>Paracoccus</taxon>
    </lineage>
</organism>
<evidence type="ECO:0000256" key="2">
    <source>
        <dbReference type="ARBA" id="ARBA00022801"/>
    </source>
</evidence>
<feature type="domain" description="Alpha/beta hydrolase fold-3" evidence="3">
    <location>
        <begin position="70"/>
        <end position="246"/>
    </location>
</feature>
<dbReference type="InterPro" id="IPR050466">
    <property type="entry name" value="Carboxylest/Gibb_receptor"/>
</dbReference>
<dbReference type="SUPFAM" id="SSF53474">
    <property type="entry name" value="alpha/beta-Hydrolases"/>
    <property type="match status" value="1"/>
</dbReference>
<proteinExistence type="inferred from homology"/>
<keyword evidence="2 4" id="KW-0378">Hydrolase</keyword>
<dbReference type="Pfam" id="PF07859">
    <property type="entry name" value="Abhydrolase_3"/>
    <property type="match status" value="1"/>
</dbReference>
<dbReference type="PROSITE" id="PS01173">
    <property type="entry name" value="LIPASE_GDXG_HIS"/>
    <property type="match status" value="1"/>
</dbReference>
<keyword evidence="5" id="KW-1185">Reference proteome</keyword>